<dbReference type="AlphaFoldDB" id="A0A401GV12"/>
<gene>
    <name evidence="1" type="ORF">SCP_0805660</name>
</gene>
<evidence type="ECO:0000313" key="2">
    <source>
        <dbReference type="Proteomes" id="UP000287166"/>
    </source>
</evidence>
<name>A0A401GV12_9APHY</name>
<dbReference type="Proteomes" id="UP000287166">
    <property type="component" value="Unassembled WGS sequence"/>
</dbReference>
<protein>
    <submittedName>
        <fullName evidence="1">Uncharacterized protein</fullName>
    </submittedName>
</protein>
<proteinExistence type="predicted"/>
<keyword evidence="2" id="KW-1185">Reference proteome</keyword>
<accession>A0A401GV12</accession>
<dbReference type="GeneID" id="38782959"/>
<organism evidence="1 2">
    <name type="scientific">Sparassis crispa</name>
    <dbReference type="NCBI Taxonomy" id="139825"/>
    <lineage>
        <taxon>Eukaryota</taxon>
        <taxon>Fungi</taxon>
        <taxon>Dikarya</taxon>
        <taxon>Basidiomycota</taxon>
        <taxon>Agaricomycotina</taxon>
        <taxon>Agaricomycetes</taxon>
        <taxon>Polyporales</taxon>
        <taxon>Sparassidaceae</taxon>
        <taxon>Sparassis</taxon>
    </lineage>
</organism>
<dbReference type="RefSeq" id="XP_027616955.1">
    <property type="nucleotide sequence ID" value="XM_027761154.1"/>
</dbReference>
<sequence length="104" mass="11474">MCEDLGELVTTLDEVQRKPPTLKKRILKWLRRAPDARHGYPEERRLKQSVSLPLGDYAGRTRDYIERISPGFTSSLAPGLGTAASAALSIASSLSSSIINDYEL</sequence>
<dbReference type="InParanoid" id="A0A401GV12"/>
<dbReference type="EMBL" id="BFAD01000008">
    <property type="protein sequence ID" value="GBE86042.1"/>
    <property type="molecule type" value="Genomic_DNA"/>
</dbReference>
<reference evidence="1 2" key="1">
    <citation type="journal article" date="2018" name="Sci. Rep.">
        <title>Genome sequence of the cauliflower mushroom Sparassis crispa (Hanabiratake) and its association with beneficial usage.</title>
        <authorList>
            <person name="Kiyama R."/>
            <person name="Furutani Y."/>
            <person name="Kawaguchi K."/>
            <person name="Nakanishi T."/>
        </authorList>
    </citation>
    <scope>NUCLEOTIDE SEQUENCE [LARGE SCALE GENOMIC DNA]</scope>
</reference>
<evidence type="ECO:0000313" key="1">
    <source>
        <dbReference type="EMBL" id="GBE86042.1"/>
    </source>
</evidence>
<comment type="caution">
    <text evidence="1">The sequence shown here is derived from an EMBL/GenBank/DDBJ whole genome shotgun (WGS) entry which is preliminary data.</text>
</comment>